<gene>
    <name evidence="1" type="ORF">OLEA9_A039246</name>
</gene>
<dbReference type="Gramene" id="OE9A039246T1">
    <property type="protein sequence ID" value="OE9A039246C1"/>
    <property type="gene ID" value="OE9A039246"/>
</dbReference>
<name>A0A8S0SSA6_OLEEU</name>
<comment type="caution">
    <text evidence="1">The sequence shown here is derived from an EMBL/GenBank/DDBJ whole genome shotgun (WGS) entry which is preliminary data.</text>
</comment>
<protein>
    <submittedName>
        <fullName evidence="1">Uncharacterized protein</fullName>
    </submittedName>
</protein>
<accession>A0A8S0SSA6</accession>
<sequence length="125" mass="13619">MVSFSNSFTPLDQTLGSCRNYVVACVLCLGQSIDTPRGFVPTHALHPTSLGLTMVSIRDNFKPTNRTLGSWEHYIVMCVLCLGKSIDTSRDFSSPRAAGGSPVDVSLEKHHRRTKNLLEPACVGP</sequence>
<proteinExistence type="predicted"/>
<evidence type="ECO:0000313" key="1">
    <source>
        <dbReference type="EMBL" id="CAA2995981.1"/>
    </source>
</evidence>
<evidence type="ECO:0000313" key="2">
    <source>
        <dbReference type="Proteomes" id="UP000594638"/>
    </source>
</evidence>
<reference evidence="1 2" key="1">
    <citation type="submission" date="2019-12" db="EMBL/GenBank/DDBJ databases">
        <authorList>
            <person name="Alioto T."/>
            <person name="Alioto T."/>
            <person name="Gomez Garrido J."/>
        </authorList>
    </citation>
    <scope>NUCLEOTIDE SEQUENCE [LARGE SCALE GENOMIC DNA]</scope>
</reference>
<keyword evidence="2" id="KW-1185">Reference proteome</keyword>
<organism evidence="1 2">
    <name type="scientific">Olea europaea subsp. europaea</name>
    <dbReference type="NCBI Taxonomy" id="158383"/>
    <lineage>
        <taxon>Eukaryota</taxon>
        <taxon>Viridiplantae</taxon>
        <taxon>Streptophyta</taxon>
        <taxon>Embryophyta</taxon>
        <taxon>Tracheophyta</taxon>
        <taxon>Spermatophyta</taxon>
        <taxon>Magnoliopsida</taxon>
        <taxon>eudicotyledons</taxon>
        <taxon>Gunneridae</taxon>
        <taxon>Pentapetalae</taxon>
        <taxon>asterids</taxon>
        <taxon>lamiids</taxon>
        <taxon>Lamiales</taxon>
        <taxon>Oleaceae</taxon>
        <taxon>Oleeae</taxon>
        <taxon>Olea</taxon>
    </lineage>
</organism>
<dbReference type="Proteomes" id="UP000594638">
    <property type="component" value="Unassembled WGS sequence"/>
</dbReference>
<dbReference type="EMBL" id="CACTIH010005514">
    <property type="protein sequence ID" value="CAA2995981.1"/>
    <property type="molecule type" value="Genomic_DNA"/>
</dbReference>
<dbReference type="AlphaFoldDB" id="A0A8S0SSA6"/>